<comment type="caution">
    <text evidence="3">The sequence shown here is derived from an EMBL/GenBank/DDBJ whole genome shotgun (WGS) entry which is preliminary data.</text>
</comment>
<dbReference type="PANTHER" id="PTHR31876:SF26">
    <property type="entry name" value="PROTEIN LIKE COV 2"/>
    <property type="match status" value="1"/>
</dbReference>
<feature type="transmembrane region" description="Helical" evidence="2">
    <location>
        <begin position="95"/>
        <end position="123"/>
    </location>
</feature>
<evidence type="ECO:0000256" key="2">
    <source>
        <dbReference type="SAM" id="Phobius"/>
    </source>
</evidence>
<evidence type="ECO:0000256" key="1">
    <source>
        <dbReference type="SAM" id="MobiDB-lite"/>
    </source>
</evidence>
<evidence type="ECO:0000313" key="4">
    <source>
        <dbReference type="Proteomes" id="UP000251960"/>
    </source>
</evidence>
<dbReference type="PANTHER" id="PTHR31876">
    <property type="entry name" value="COV-LIKE PROTEIN 1"/>
    <property type="match status" value="1"/>
</dbReference>
<gene>
    <name evidence="3" type="primary">LCV2_2</name>
    <name evidence="3" type="ORF">Zm00014a_006074</name>
</gene>
<proteinExistence type="predicted"/>
<organism evidence="3 4">
    <name type="scientific">Zea mays</name>
    <name type="common">Maize</name>
    <dbReference type="NCBI Taxonomy" id="4577"/>
    <lineage>
        <taxon>Eukaryota</taxon>
        <taxon>Viridiplantae</taxon>
        <taxon>Streptophyta</taxon>
        <taxon>Embryophyta</taxon>
        <taxon>Tracheophyta</taxon>
        <taxon>Spermatophyta</taxon>
        <taxon>Magnoliopsida</taxon>
        <taxon>Liliopsida</taxon>
        <taxon>Poales</taxon>
        <taxon>Poaceae</taxon>
        <taxon>PACMAD clade</taxon>
        <taxon>Panicoideae</taxon>
        <taxon>Andropogonodae</taxon>
        <taxon>Andropogoneae</taxon>
        <taxon>Tripsacinae</taxon>
        <taxon>Zea</taxon>
    </lineage>
</organism>
<name>A0A3L6FEP5_MAIZE</name>
<dbReference type="Proteomes" id="UP000251960">
    <property type="component" value="Chromosome 3"/>
</dbReference>
<reference evidence="3 4" key="1">
    <citation type="journal article" date="2018" name="Nat. Genet.">
        <title>Extensive intraspecific gene order and gene structural variations between Mo17 and other maize genomes.</title>
        <authorList>
            <person name="Sun S."/>
            <person name="Zhou Y."/>
            <person name="Chen J."/>
            <person name="Shi J."/>
            <person name="Zhao H."/>
            <person name="Zhao H."/>
            <person name="Song W."/>
            <person name="Zhang M."/>
            <person name="Cui Y."/>
            <person name="Dong X."/>
            <person name="Liu H."/>
            <person name="Ma X."/>
            <person name="Jiao Y."/>
            <person name="Wang B."/>
            <person name="Wei X."/>
            <person name="Stein J.C."/>
            <person name="Glaubitz J.C."/>
            <person name="Lu F."/>
            <person name="Yu G."/>
            <person name="Liang C."/>
            <person name="Fengler K."/>
            <person name="Li B."/>
            <person name="Rafalski A."/>
            <person name="Schnable P.S."/>
            <person name="Ware D.H."/>
            <person name="Buckler E.S."/>
            <person name="Lai J."/>
        </authorList>
    </citation>
    <scope>NUCLEOTIDE SEQUENCE [LARGE SCALE GENOMIC DNA]</scope>
    <source>
        <strain evidence="4">cv. Missouri 17</strain>
        <tissue evidence="3">Seedling</tissue>
    </source>
</reference>
<dbReference type="Pfam" id="PF04367">
    <property type="entry name" value="DUF502"/>
    <property type="match status" value="1"/>
</dbReference>
<dbReference type="ExpressionAtlas" id="A0A3L6FEP5">
    <property type="expression patterns" value="baseline and differential"/>
</dbReference>
<keyword evidence="2" id="KW-0472">Membrane</keyword>
<sequence length="288" mass="32116">MAEEKESTSIPLSQAAEAVDPEDPAKSPPRPSSPTTSTRKACCAVLQSWVSRKFMTGCVVLFPVAVTFFITWWFIQFVDGFFSPLYAKIGIDIFGLGFLTSMVFIFLVGIFVSSWVGSTIFWVGEWFIKKMPFVRHIYSASKQVSTAISPDQNTTAFKEVAIIRHPRIGEYAFGFITSTVVLQTDKGDEELCSVYVPTNHLYIGDIFLVNSEEIIRPNLSIREGIEIIVSGGMTMPQVVHQADSMTCGARLGCLGYMRSHVIWIEEQLCAEPLWHFHTAGKHRVDALG</sequence>
<dbReference type="EMBL" id="NCVQ01000004">
    <property type="protein sequence ID" value="PWZ31390.1"/>
    <property type="molecule type" value="Genomic_DNA"/>
</dbReference>
<feature type="region of interest" description="Disordered" evidence="1">
    <location>
        <begin position="1"/>
        <end position="37"/>
    </location>
</feature>
<protein>
    <submittedName>
        <fullName evidence="3">Protein LIKE COV 2</fullName>
    </submittedName>
</protein>
<accession>A0A3L6FEP5</accession>
<evidence type="ECO:0000313" key="3">
    <source>
        <dbReference type="EMBL" id="PWZ31390.1"/>
    </source>
</evidence>
<keyword evidence="2" id="KW-0812">Transmembrane</keyword>
<dbReference type="InterPro" id="IPR007462">
    <property type="entry name" value="COV1-like"/>
</dbReference>
<feature type="transmembrane region" description="Helical" evidence="2">
    <location>
        <begin position="54"/>
        <end position="75"/>
    </location>
</feature>
<keyword evidence="2" id="KW-1133">Transmembrane helix</keyword>
<dbReference type="AlphaFoldDB" id="A0A3L6FEP5"/>